<keyword evidence="1" id="KW-0678">Repressor</keyword>
<keyword evidence="3 5" id="KW-0238">DNA-binding</keyword>
<dbReference type="Pfam" id="PF13977">
    <property type="entry name" value="TetR_C_6"/>
    <property type="match status" value="1"/>
</dbReference>
<proteinExistence type="predicted"/>
<protein>
    <submittedName>
        <fullName evidence="7">TetR family transcriptional regulator C-terminal domain-containing protein</fullName>
    </submittedName>
</protein>
<evidence type="ECO:0000313" key="7">
    <source>
        <dbReference type="EMBL" id="MDD1947000.1"/>
    </source>
</evidence>
<dbReference type="Pfam" id="PF00440">
    <property type="entry name" value="TetR_N"/>
    <property type="match status" value="1"/>
</dbReference>
<evidence type="ECO:0000313" key="8">
    <source>
        <dbReference type="Proteomes" id="UP001150614"/>
    </source>
</evidence>
<dbReference type="EMBL" id="JANCLL010000037">
    <property type="protein sequence ID" value="MDD1947000.1"/>
    <property type="molecule type" value="Genomic_DNA"/>
</dbReference>
<feature type="domain" description="HTH tetR-type" evidence="6">
    <location>
        <begin position="8"/>
        <end position="68"/>
    </location>
</feature>
<evidence type="ECO:0000256" key="2">
    <source>
        <dbReference type="ARBA" id="ARBA00023015"/>
    </source>
</evidence>
<dbReference type="InterPro" id="IPR050109">
    <property type="entry name" value="HTH-type_TetR-like_transc_reg"/>
</dbReference>
<keyword evidence="2" id="KW-0805">Transcription regulation</keyword>
<accession>A0ABT5RLX1</accession>
<dbReference type="PANTHER" id="PTHR30055">
    <property type="entry name" value="HTH-TYPE TRANSCRIPTIONAL REGULATOR RUTR"/>
    <property type="match status" value="1"/>
</dbReference>
<dbReference type="Proteomes" id="UP001150614">
    <property type="component" value="Unassembled WGS sequence"/>
</dbReference>
<dbReference type="InterPro" id="IPR036271">
    <property type="entry name" value="Tet_transcr_reg_TetR-rel_C_sf"/>
</dbReference>
<dbReference type="RefSeq" id="WP_169906577.1">
    <property type="nucleotide sequence ID" value="NZ_JADUCE010000031.1"/>
</dbReference>
<keyword evidence="8" id="KW-1185">Reference proteome</keyword>
<organism evidence="7 8">
    <name type="scientific">Pseudomonas carnis</name>
    <dbReference type="NCBI Taxonomy" id="2487355"/>
    <lineage>
        <taxon>Bacteria</taxon>
        <taxon>Pseudomonadati</taxon>
        <taxon>Pseudomonadota</taxon>
        <taxon>Gammaproteobacteria</taxon>
        <taxon>Pseudomonadales</taxon>
        <taxon>Pseudomonadaceae</taxon>
        <taxon>Pseudomonas</taxon>
    </lineage>
</organism>
<dbReference type="InterPro" id="IPR001647">
    <property type="entry name" value="HTH_TetR"/>
</dbReference>
<keyword evidence="4" id="KW-0804">Transcription</keyword>
<evidence type="ECO:0000256" key="5">
    <source>
        <dbReference type="PROSITE-ProRule" id="PRU00335"/>
    </source>
</evidence>
<evidence type="ECO:0000256" key="4">
    <source>
        <dbReference type="ARBA" id="ARBA00023163"/>
    </source>
</evidence>
<dbReference type="SUPFAM" id="SSF46689">
    <property type="entry name" value="Homeodomain-like"/>
    <property type="match status" value="1"/>
</dbReference>
<comment type="caution">
    <text evidence="7">The sequence shown here is derived from an EMBL/GenBank/DDBJ whole genome shotgun (WGS) entry which is preliminary data.</text>
</comment>
<gene>
    <name evidence="7" type="ORF">NMG11_24570</name>
</gene>
<evidence type="ECO:0000259" key="6">
    <source>
        <dbReference type="PROSITE" id="PS50977"/>
    </source>
</evidence>
<evidence type="ECO:0000256" key="3">
    <source>
        <dbReference type="ARBA" id="ARBA00023125"/>
    </source>
</evidence>
<feature type="DNA-binding region" description="H-T-H motif" evidence="5">
    <location>
        <begin position="31"/>
        <end position="50"/>
    </location>
</feature>
<dbReference type="SUPFAM" id="SSF48498">
    <property type="entry name" value="Tetracyclin repressor-like, C-terminal domain"/>
    <property type="match status" value="1"/>
</dbReference>
<dbReference type="InterPro" id="IPR039538">
    <property type="entry name" value="BetI_C"/>
</dbReference>
<dbReference type="Gene3D" id="1.10.357.10">
    <property type="entry name" value="Tetracycline Repressor, domain 2"/>
    <property type="match status" value="1"/>
</dbReference>
<dbReference type="InterPro" id="IPR009057">
    <property type="entry name" value="Homeodomain-like_sf"/>
</dbReference>
<dbReference type="PROSITE" id="PS50977">
    <property type="entry name" value="HTH_TETR_2"/>
    <property type="match status" value="1"/>
</dbReference>
<sequence length="204" mass="23054">MPRVIDHEERRNEVLAATWKVVATEGLEAATIRRIAIEVGCTAGLVTHHFANKDEILVAALRQVHVAAARRMASHLSSGSPLKTLYAVLLEVLPLDDDRKLEWRVWIAFWGQSLGKPYLAQELHNRYSEWRNAISGLMRAAQRSQEVSPQLDVRLWTDITISLIDGLGLQAVLEPQYFSTQRLKKVVASHMEKLLQDVNLIETS</sequence>
<evidence type="ECO:0000256" key="1">
    <source>
        <dbReference type="ARBA" id="ARBA00022491"/>
    </source>
</evidence>
<reference evidence="7" key="1">
    <citation type="submission" date="2022-07" db="EMBL/GenBank/DDBJ databases">
        <title>Draft genome of Pseudomonas carnis strain LP isolated from cheese.</title>
        <authorList>
            <person name="Wolfe B.E."/>
        </authorList>
    </citation>
    <scope>NUCLEOTIDE SEQUENCE</scope>
    <source>
        <strain evidence="7">LP</strain>
    </source>
</reference>
<dbReference type="PANTHER" id="PTHR30055:SF234">
    <property type="entry name" value="HTH-TYPE TRANSCRIPTIONAL REGULATOR BETI"/>
    <property type="match status" value="1"/>
</dbReference>
<name>A0ABT5RLX1_9PSED</name>